<proteinExistence type="predicted"/>
<dbReference type="OrthoDB" id="9813995at2"/>
<dbReference type="EMBL" id="CP002105">
    <property type="protein sequence ID" value="ADL13472.1"/>
    <property type="molecule type" value="Genomic_DNA"/>
</dbReference>
<dbReference type="HOGENOM" id="CLU_1494070_0_0_9"/>
<dbReference type="Gene3D" id="3.40.50.360">
    <property type="match status" value="1"/>
</dbReference>
<sequence>MEKEALVCYWSRTGNTEQVAETIKEALEENDLNVTYKEVKEMEDDDFLDYDWVFLGTPSHHFLPPKPALKTLQSKLNTYSNEGEVKLCAPDRPDKKAAVFCTYSGPHTGIDEAIPVGKYLGQFLEHIGFNVVDEWYVIGEMHMNIPNINTEGRLGNIKGRPNEEDLTRIKNNVEDVLEK</sequence>
<dbReference type="InterPro" id="IPR029039">
    <property type="entry name" value="Flavoprotein-like_sf"/>
</dbReference>
<accession>D9QSK9</accession>
<dbReference type="InterPro" id="IPR008254">
    <property type="entry name" value="Flavodoxin/NO_synth"/>
</dbReference>
<evidence type="ECO:0000313" key="3">
    <source>
        <dbReference type="Proteomes" id="UP000001661"/>
    </source>
</evidence>
<evidence type="ECO:0000259" key="1">
    <source>
        <dbReference type="PROSITE" id="PS50902"/>
    </source>
</evidence>
<keyword evidence="3" id="KW-1185">Reference proteome</keyword>
<dbReference type="GO" id="GO:0016651">
    <property type="term" value="F:oxidoreductase activity, acting on NAD(P)H"/>
    <property type="evidence" value="ECO:0007669"/>
    <property type="project" value="UniProtKB-ARBA"/>
</dbReference>
<dbReference type="KEGG" id="aar:Acear_1975"/>
<dbReference type="AlphaFoldDB" id="D9QSK9"/>
<dbReference type="STRING" id="574087.Acear_1975"/>
<organism evidence="2 3">
    <name type="scientific">Acetohalobium arabaticum (strain ATCC 49924 / DSM 5501 / Z-7288)</name>
    <dbReference type="NCBI Taxonomy" id="574087"/>
    <lineage>
        <taxon>Bacteria</taxon>
        <taxon>Bacillati</taxon>
        <taxon>Bacillota</taxon>
        <taxon>Clostridia</taxon>
        <taxon>Halanaerobiales</taxon>
        <taxon>Halobacteroidaceae</taxon>
        <taxon>Acetohalobium</taxon>
    </lineage>
</organism>
<dbReference type="PROSITE" id="PS50902">
    <property type="entry name" value="FLAVODOXIN_LIKE"/>
    <property type="match status" value="1"/>
</dbReference>
<protein>
    <submittedName>
        <fullName evidence="2">Flavodoxin/nitric oxide synthase</fullName>
    </submittedName>
</protein>
<dbReference type="Proteomes" id="UP000001661">
    <property type="component" value="Chromosome"/>
</dbReference>
<feature type="domain" description="Flavodoxin-like" evidence="1">
    <location>
        <begin position="5"/>
        <end position="177"/>
    </location>
</feature>
<dbReference type="SUPFAM" id="SSF52218">
    <property type="entry name" value="Flavoproteins"/>
    <property type="match status" value="1"/>
</dbReference>
<name>D9QSK9_ACEAZ</name>
<dbReference type="eggNOG" id="COG0716">
    <property type="taxonomic scope" value="Bacteria"/>
</dbReference>
<reference evidence="2 3" key="1">
    <citation type="journal article" date="2010" name="Stand. Genomic Sci.">
        <title>Complete genome sequence of Acetohalobium arabaticum type strain (Z-7288).</title>
        <authorList>
            <person name="Sikorski J."/>
            <person name="Lapidus A."/>
            <person name="Chertkov O."/>
            <person name="Lucas S."/>
            <person name="Copeland A."/>
            <person name="Glavina Del Rio T."/>
            <person name="Nolan M."/>
            <person name="Tice H."/>
            <person name="Cheng J.F."/>
            <person name="Han C."/>
            <person name="Brambilla E."/>
            <person name="Pitluck S."/>
            <person name="Liolios K."/>
            <person name="Ivanova N."/>
            <person name="Mavromatis K."/>
            <person name="Mikhailova N."/>
            <person name="Pati A."/>
            <person name="Bruce D."/>
            <person name="Detter C."/>
            <person name="Tapia R."/>
            <person name="Goodwin L."/>
            <person name="Chen A."/>
            <person name="Palaniappan K."/>
            <person name="Land M."/>
            <person name="Hauser L."/>
            <person name="Chang Y.J."/>
            <person name="Jeffries C.D."/>
            <person name="Rohde M."/>
            <person name="Goker M."/>
            <person name="Spring S."/>
            <person name="Woyke T."/>
            <person name="Bristow J."/>
            <person name="Eisen J.A."/>
            <person name="Markowitz V."/>
            <person name="Hugenholtz P."/>
            <person name="Kyrpides N.C."/>
            <person name="Klenk H.P."/>
        </authorList>
    </citation>
    <scope>NUCLEOTIDE SEQUENCE [LARGE SCALE GENOMIC DNA]</scope>
    <source>
        <strain evidence="3">ATCC 49924 / DSM 5501 / Z-7288</strain>
    </source>
</reference>
<gene>
    <name evidence="2" type="ordered locus">Acear_1975</name>
</gene>
<dbReference type="Pfam" id="PF00258">
    <property type="entry name" value="Flavodoxin_1"/>
    <property type="match status" value="1"/>
</dbReference>
<dbReference type="GO" id="GO:0010181">
    <property type="term" value="F:FMN binding"/>
    <property type="evidence" value="ECO:0007669"/>
    <property type="project" value="InterPro"/>
</dbReference>
<evidence type="ECO:0000313" key="2">
    <source>
        <dbReference type="EMBL" id="ADL13472.1"/>
    </source>
</evidence>
<dbReference type="RefSeq" id="WP_013278917.1">
    <property type="nucleotide sequence ID" value="NC_014378.1"/>
</dbReference>